<sequence>MNLILSDSTNDYGAIQAPESRHLILHLIACNWHASSPVLVAHFQKKSVNITQGSLGYLHSDFDKCQVPPIVSTFIQQVHRPDRPLVRCVRIQMKYSGLYDALIFFCDDLVTRGAHG</sequence>
<name>A0A1J8PZJ8_9AGAM</name>
<protein>
    <submittedName>
        <fullName evidence="1">Uncharacterized protein</fullName>
    </submittedName>
</protein>
<accession>A0A1J8PZJ8</accession>
<proteinExistence type="predicted"/>
<evidence type="ECO:0000313" key="2">
    <source>
        <dbReference type="Proteomes" id="UP000183567"/>
    </source>
</evidence>
<evidence type="ECO:0000313" key="1">
    <source>
        <dbReference type="EMBL" id="OJA13171.1"/>
    </source>
</evidence>
<dbReference type="AlphaFoldDB" id="A0A1J8PZJ8"/>
<dbReference type="OrthoDB" id="10347152at2759"/>
<keyword evidence="2" id="KW-1185">Reference proteome</keyword>
<gene>
    <name evidence="1" type="ORF">AZE42_06227</name>
</gene>
<dbReference type="Proteomes" id="UP000183567">
    <property type="component" value="Unassembled WGS sequence"/>
</dbReference>
<dbReference type="EMBL" id="LVVM01004337">
    <property type="protein sequence ID" value="OJA13171.1"/>
    <property type="molecule type" value="Genomic_DNA"/>
</dbReference>
<reference evidence="1 2" key="1">
    <citation type="submission" date="2016-03" db="EMBL/GenBank/DDBJ databases">
        <title>Comparative genomics of the ectomycorrhizal sister species Rhizopogon vinicolor and Rhizopogon vesiculosus (Basidiomycota: Boletales) reveals a divergence of the mating type B locus.</title>
        <authorList>
            <person name="Mujic A.B."/>
            <person name="Kuo A."/>
            <person name="Tritt A."/>
            <person name="Lipzen A."/>
            <person name="Chen C."/>
            <person name="Johnson J."/>
            <person name="Sharma A."/>
            <person name="Barry K."/>
            <person name="Grigoriev I.V."/>
            <person name="Spatafora J.W."/>
        </authorList>
    </citation>
    <scope>NUCLEOTIDE SEQUENCE [LARGE SCALE GENOMIC DNA]</scope>
    <source>
        <strain evidence="1 2">AM-OR11-056</strain>
    </source>
</reference>
<organism evidence="1 2">
    <name type="scientific">Rhizopogon vesiculosus</name>
    <dbReference type="NCBI Taxonomy" id="180088"/>
    <lineage>
        <taxon>Eukaryota</taxon>
        <taxon>Fungi</taxon>
        <taxon>Dikarya</taxon>
        <taxon>Basidiomycota</taxon>
        <taxon>Agaricomycotina</taxon>
        <taxon>Agaricomycetes</taxon>
        <taxon>Agaricomycetidae</taxon>
        <taxon>Boletales</taxon>
        <taxon>Suillineae</taxon>
        <taxon>Rhizopogonaceae</taxon>
        <taxon>Rhizopogon</taxon>
    </lineage>
</organism>
<comment type="caution">
    <text evidence="1">The sequence shown here is derived from an EMBL/GenBank/DDBJ whole genome shotgun (WGS) entry which is preliminary data.</text>
</comment>